<evidence type="ECO:0000313" key="5">
    <source>
        <dbReference type="Proteomes" id="UP001482520"/>
    </source>
</evidence>
<dbReference type="InterPro" id="IPR050109">
    <property type="entry name" value="HTH-type_TetR-like_transc_reg"/>
</dbReference>
<feature type="domain" description="HTH tetR-type" evidence="3">
    <location>
        <begin position="18"/>
        <end position="78"/>
    </location>
</feature>
<evidence type="ECO:0000256" key="1">
    <source>
        <dbReference type="ARBA" id="ARBA00023125"/>
    </source>
</evidence>
<dbReference type="InterPro" id="IPR001647">
    <property type="entry name" value="HTH_TetR"/>
</dbReference>
<keyword evidence="1 2" id="KW-0238">DNA-binding</keyword>
<dbReference type="Pfam" id="PF00440">
    <property type="entry name" value="TetR_N"/>
    <property type="match status" value="1"/>
</dbReference>
<dbReference type="PANTHER" id="PTHR30055">
    <property type="entry name" value="HTH-TYPE TRANSCRIPTIONAL REGULATOR RUTR"/>
    <property type="match status" value="1"/>
</dbReference>
<dbReference type="RefSeq" id="WP_349499741.1">
    <property type="nucleotide sequence ID" value="NZ_JBEFCW010000459.1"/>
</dbReference>
<dbReference type="PROSITE" id="PS50977">
    <property type="entry name" value="HTH_TETR_2"/>
    <property type="match status" value="1"/>
</dbReference>
<reference evidence="4 5" key="1">
    <citation type="submission" date="2024-02" db="EMBL/GenBank/DDBJ databases">
        <title>Full genome sequence of Nocardioides kribbensis.</title>
        <authorList>
            <person name="Poletto B.L."/>
            <person name="Silva G."/>
            <person name="Galante D."/>
            <person name="Campos K.R."/>
            <person name="Santos M.B.N."/>
            <person name="Sacchi C.T."/>
        </authorList>
    </citation>
    <scope>NUCLEOTIDE SEQUENCE [LARGE SCALE GENOMIC DNA]</scope>
    <source>
        <strain evidence="4 5">O4R</strain>
    </source>
</reference>
<name>A0ABV1P1T0_9ACTN</name>
<sequence length="208" mass="22094">MAVKAGRYRGMSAQERAATRRAQLLAATLDVWGADGGPRVTMTRICAEAGLTERYFYEHFASLDEALTAAMQQVGDEITVAAVSAIEETEGGPTERIRAAIGAFVAIITDDPRKGRVAMLEAPGRPELRPARNALLRAFAELATREGRALYGDDAWAGQPGDLAGLMFVGGVQELVTAWLDGTLDVTPDDIVEAATRAFAATARGAQD</sequence>
<protein>
    <submittedName>
        <fullName evidence="4">TetR/AcrR family transcriptional regulator</fullName>
    </submittedName>
</protein>
<evidence type="ECO:0000259" key="3">
    <source>
        <dbReference type="PROSITE" id="PS50977"/>
    </source>
</evidence>
<dbReference type="InterPro" id="IPR009057">
    <property type="entry name" value="Homeodomain-like_sf"/>
</dbReference>
<dbReference type="EMBL" id="JBEGDP010000020">
    <property type="protein sequence ID" value="MEQ7848701.1"/>
    <property type="molecule type" value="Genomic_DNA"/>
</dbReference>
<dbReference type="PANTHER" id="PTHR30055:SF209">
    <property type="entry name" value="POSSIBLE TRANSCRIPTIONAL REGULATORY PROTEIN (PROBABLY TETR-FAMILY)"/>
    <property type="match status" value="1"/>
</dbReference>
<feature type="DNA-binding region" description="H-T-H motif" evidence="2">
    <location>
        <begin position="41"/>
        <end position="60"/>
    </location>
</feature>
<keyword evidence="5" id="KW-1185">Reference proteome</keyword>
<evidence type="ECO:0000256" key="2">
    <source>
        <dbReference type="PROSITE-ProRule" id="PRU00335"/>
    </source>
</evidence>
<dbReference type="Proteomes" id="UP001482520">
    <property type="component" value="Unassembled WGS sequence"/>
</dbReference>
<dbReference type="SUPFAM" id="SSF48498">
    <property type="entry name" value="Tetracyclin repressor-like, C-terminal domain"/>
    <property type="match status" value="1"/>
</dbReference>
<evidence type="ECO:0000313" key="4">
    <source>
        <dbReference type="EMBL" id="MEQ7848701.1"/>
    </source>
</evidence>
<accession>A0ABV1P1T0</accession>
<dbReference type="InterPro" id="IPR036271">
    <property type="entry name" value="Tet_transcr_reg_TetR-rel_C_sf"/>
</dbReference>
<dbReference type="Gene3D" id="1.10.357.10">
    <property type="entry name" value="Tetracycline Repressor, domain 2"/>
    <property type="match status" value="1"/>
</dbReference>
<organism evidence="4 5">
    <name type="scientific">Nocardioides kribbensis</name>
    <dbReference type="NCBI Taxonomy" id="305517"/>
    <lineage>
        <taxon>Bacteria</taxon>
        <taxon>Bacillati</taxon>
        <taxon>Actinomycetota</taxon>
        <taxon>Actinomycetes</taxon>
        <taxon>Propionibacteriales</taxon>
        <taxon>Nocardioidaceae</taxon>
        <taxon>Nocardioides</taxon>
    </lineage>
</organism>
<dbReference type="SUPFAM" id="SSF46689">
    <property type="entry name" value="Homeodomain-like"/>
    <property type="match status" value="1"/>
</dbReference>
<proteinExistence type="predicted"/>
<comment type="caution">
    <text evidence="4">The sequence shown here is derived from an EMBL/GenBank/DDBJ whole genome shotgun (WGS) entry which is preliminary data.</text>
</comment>
<gene>
    <name evidence="4" type="ORF">V6R90_15570</name>
</gene>